<keyword evidence="9" id="KW-1185">Reference proteome</keyword>
<evidence type="ECO:0000313" key="9">
    <source>
        <dbReference type="Proteomes" id="UP000003900"/>
    </source>
</evidence>
<proteinExistence type="inferred from homology"/>
<dbReference type="Gene3D" id="3.20.20.70">
    <property type="entry name" value="Aldolase class I"/>
    <property type="match status" value="1"/>
</dbReference>
<dbReference type="InterPro" id="IPR020050">
    <property type="entry name" value="FO_synthase_su2"/>
</dbReference>
<gene>
    <name evidence="6" type="primary">mqnC</name>
    <name evidence="8" type="ORF">PDENDC454_14767</name>
</gene>
<protein>
    <recommendedName>
        <fullName evidence="6">Cyclic dehypoxanthine futalosine synthase</fullName>
        <shortName evidence="6">Cyclic DHFL synthase</shortName>
        <ecNumber evidence="6">1.21.98.1</ecNumber>
    </recommendedName>
    <alternativeName>
        <fullName evidence="6">Dehypoxanthine futalosine cyclase</fullName>
        <shortName evidence="6">DHFL cyclase</shortName>
    </alternativeName>
    <alternativeName>
        <fullName evidence="6">Menaquinone biosynthetic enzyme MqnC</fullName>
    </alternativeName>
</protein>
<dbReference type="PANTHER" id="PTHR43076">
    <property type="entry name" value="FO SYNTHASE (COFH)"/>
    <property type="match status" value="1"/>
</dbReference>
<dbReference type="Proteomes" id="UP000003900">
    <property type="component" value="Unassembled WGS sequence"/>
</dbReference>
<dbReference type="Pfam" id="PF19288">
    <property type="entry name" value="CofH_C"/>
    <property type="match status" value="1"/>
</dbReference>
<feature type="binding site" evidence="6">
    <location>
        <position position="133"/>
    </location>
    <ligand>
        <name>[4Fe-4S] cluster</name>
        <dbReference type="ChEBI" id="CHEBI:49883"/>
        <note>4Fe-4S-S-AdoMet</note>
    </ligand>
</feature>
<dbReference type="InterPro" id="IPR007197">
    <property type="entry name" value="rSAM"/>
</dbReference>
<dbReference type="AlphaFoldDB" id="H3SHE0"/>
<dbReference type="UniPathway" id="UPA00079"/>
<dbReference type="GO" id="GO:0009234">
    <property type="term" value="P:menaquinone biosynthetic process"/>
    <property type="evidence" value="ECO:0007669"/>
    <property type="project" value="UniProtKB-UniRule"/>
</dbReference>
<comment type="similarity">
    <text evidence="6">Belongs to the radical SAM superfamily. MqnC family.</text>
</comment>
<dbReference type="InterPro" id="IPR045567">
    <property type="entry name" value="CofH/MnqC-like_C"/>
</dbReference>
<dbReference type="SUPFAM" id="SSF102114">
    <property type="entry name" value="Radical SAM enzymes"/>
    <property type="match status" value="1"/>
</dbReference>
<dbReference type="PROSITE" id="PS51918">
    <property type="entry name" value="RADICAL_SAM"/>
    <property type="match status" value="1"/>
</dbReference>
<dbReference type="EMBL" id="AHKH01000036">
    <property type="protein sequence ID" value="EHQ61476.1"/>
    <property type="molecule type" value="Genomic_DNA"/>
</dbReference>
<feature type="binding site" evidence="6">
    <location>
        <position position="126"/>
    </location>
    <ligand>
        <name>[4Fe-4S] cluster</name>
        <dbReference type="ChEBI" id="CHEBI:49883"/>
        <note>4Fe-4S-S-AdoMet</note>
    </ligand>
</feature>
<sequence>MWYDYEVIDMNGHMLERAAASCQELISNDLRIEEHRTRCIRFVLHVRSYSMQLLREEVTVTMSPIDRILDKALRGERIDTDECVTLFSSDQVEKIGHVANQIMLKWHPEPIATFVIGRNVNYTNICDTYCRFCAFYRAPGSKEGYVLPDEVIFQKIQETLDVGGTEILMQGGTNPELPFSYYTNLLKAIKERFPSITMHSFSPAEILKMKEVSDGLSLEEVVRAIHEAGLDSLPGGGAEILDDRTRRKISRLKGSWRDWMDVMQTAHKVGMNTTATMVVGFGELLEERALHLERVRIAQDECLENKYTSKGFLAFIPWTFQSENTNMKAEPVSPEEYLKTLAISRIFLDNIPNFQASWVTMGPEVGKKTLSYGCNDFGSTMIEENVVSAAGTTHKVNISSTLQLIREAGKVPAQRDTKYNILKVFDDENVKVDRDFVMQN</sequence>
<dbReference type="SFLD" id="SFLDG01064">
    <property type="entry name" value="F420__menaquinone_cofactor_bio"/>
    <property type="match status" value="1"/>
</dbReference>
<keyword evidence="6" id="KW-0560">Oxidoreductase</keyword>
<dbReference type="HAMAP" id="MF_00992">
    <property type="entry name" value="MqnC"/>
    <property type="match status" value="1"/>
</dbReference>
<evidence type="ECO:0000256" key="6">
    <source>
        <dbReference type="HAMAP-Rule" id="MF_00992"/>
    </source>
</evidence>
<evidence type="ECO:0000313" key="8">
    <source>
        <dbReference type="EMBL" id="EHQ61476.1"/>
    </source>
</evidence>
<dbReference type="PANTHER" id="PTHR43076:SF1">
    <property type="entry name" value="LIPOYL SYNTHASE 2"/>
    <property type="match status" value="1"/>
</dbReference>
<dbReference type="STRING" id="1131935.PDENDC454_14767"/>
<dbReference type="SFLD" id="SFLDS00029">
    <property type="entry name" value="Radical_SAM"/>
    <property type="match status" value="1"/>
</dbReference>
<organism evidence="8 9">
    <name type="scientific">Paenibacillus dendritiformis C454</name>
    <dbReference type="NCBI Taxonomy" id="1131935"/>
    <lineage>
        <taxon>Bacteria</taxon>
        <taxon>Bacillati</taxon>
        <taxon>Bacillota</taxon>
        <taxon>Bacilli</taxon>
        <taxon>Bacillales</taxon>
        <taxon>Paenibacillaceae</taxon>
        <taxon>Paenibacillus</taxon>
    </lineage>
</organism>
<dbReference type="SFLD" id="SFLDF00342">
    <property type="entry name" value="cyclic_dehypoxanthine_futalosi"/>
    <property type="match status" value="1"/>
</dbReference>
<dbReference type="EC" id="1.21.98.1" evidence="6"/>
<keyword evidence="2 6" id="KW-0949">S-adenosyl-L-methionine</keyword>
<dbReference type="SFLD" id="SFLDG01389">
    <property type="entry name" value="menaquinone_synthsis_involved"/>
    <property type="match status" value="1"/>
</dbReference>
<dbReference type="InterPro" id="IPR034405">
    <property type="entry name" value="F420"/>
</dbReference>
<keyword evidence="3 6" id="KW-0479">Metal-binding</keyword>
<evidence type="ECO:0000256" key="2">
    <source>
        <dbReference type="ARBA" id="ARBA00022691"/>
    </source>
</evidence>
<dbReference type="InterPro" id="IPR006638">
    <property type="entry name" value="Elp3/MiaA/NifB-like_rSAM"/>
</dbReference>
<keyword evidence="1 6" id="KW-0004">4Fe-4S</keyword>
<dbReference type="Pfam" id="PF04055">
    <property type="entry name" value="Radical_SAM"/>
    <property type="match status" value="1"/>
</dbReference>
<evidence type="ECO:0000259" key="7">
    <source>
        <dbReference type="PROSITE" id="PS51918"/>
    </source>
</evidence>
<comment type="catalytic activity">
    <reaction evidence="6">
        <text>dehypoxanthine futalosine + S-adenosyl-L-methionine = cyclic dehypoxanthinylfutalosinate + 5'-deoxyadenosine + L-methionine + H(+)</text>
        <dbReference type="Rhea" id="RHEA:33083"/>
        <dbReference type="ChEBI" id="CHEBI:15378"/>
        <dbReference type="ChEBI" id="CHEBI:17319"/>
        <dbReference type="ChEBI" id="CHEBI:57844"/>
        <dbReference type="ChEBI" id="CHEBI:58864"/>
        <dbReference type="ChEBI" id="CHEBI:59789"/>
        <dbReference type="ChEBI" id="CHEBI:64270"/>
        <dbReference type="EC" id="1.21.98.1"/>
    </reaction>
</comment>
<dbReference type="InterPro" id="IPR058240">
    <property type="entry name" value="rSAM_sf"/>
</dbReference>
<dbReference type="InterPro" id="IPR022431">
    <property type="entry name" value="Cyclic_DHFL_synthase_mqnC"/>
</dbReference>
<accession>H3SHE0</accession>
<keyword evidence="6" id="KW-0474">Menaquinone biosynthesis</keyword>
<dbReference type="SMART" id="SM00729">
    <property type="entry name" value="Elp3"/>
    <property type="match status" value="1"/>
</dbReference>
<dbReference type="PATRIC" id="fig|1131935.3.peg.3065"/>
<dbReference type="GO" id="GO:0051539">
    <property type="term" value="F:4 iron, 4 sulfur cluster binding"/>
    <property type="evidence" value="ECO:0007669"/>
    <property type="project" value="UniProtKB-KW"/>
</dbReference>
<dbReference type="GO" id="GO:0005506">
    <property type="term" value="F:iron ion binding"/>
    <property type="evidence" value="ECO:0007669"/>
    <property type="project" value="UniProtKB-UniRule"/>
</dbReference>
<reference evidence="8 9" key="1">
    <citation type="journal article" date="2012" name="J. Bacteriol.">
        <title>Genome Sequence of the Pattern-Forming Social Bacterium Paenibacillus dendritiformis C454 Chiral Morphotype.</title>
        <authorList>
            <person name="Sirota-Madi A."/>
            <person name="Olender T."/>
            <person name="Helman Y."/>
            <person name="Brainis I."/>
            <person name="Finkelshtein A."/>
            <person name="Roth D."/>
            <person name="Hagai E."/>
            <person name="Leshkowitz D."/>
            <person name="Brodsky L."/>
            <person name="Galatenko V."/>
            <person name="Nikolaev V."/>
            <person name="Gutnick D.L."/>
            <person name="Lancet D."/>
            <person name="Ben-Jacob E."/>
        </authorList>
    </citation>
    <scope>NUCLEOTIDE SEQUENCE [LARGE SCALE GENOMIC DNA]</scope>
    <source>
        <strain evidence="8 9">C454</strain>
    </source>
</reference>
<dbReference type="GO" id="GO:0046992">
    <property type="term" value="F:oxidoreductase activity, acting on X-H and Y-H to form an X-Y bond"/>
    <property type="evidence" value="ECO:0007669"/>
    <property type="project" value="UniProtKB-UniRule"/>
</dbReference>
<keyword evidence="4 6" id="KW-0408">Iron</keyword>
<dbReference type="NCBIfam" id="TIGR03699">
    <property type="entry name" value="menaquin_MqnC"/>
    <property type="match status" value="1"/>
</dbReference>
<dbReference type="CDD" id="cd01335">
    <property type="entry name" value="Radical_SAM"/>
    <property type="match status" value="1"/>
</dbReference>
<evidence type="ECO:0000256" key="5">
    <source>
        <dbReference type="ARBA" id="ARBA00023014"/>
    </source>
</evidence>
<evidence type="ECO:0000256" key="4">
    <source>
        <dbReference type="ARBA" id="ARBA00023004"/>
    </source>
</evidence>
<dbReference type="InterPro" id="IPR013785">
    <property type="entry name" value="Aldolase_TIM"/>
</dbReference>
<dbReference type="NCBIfam" id="TIGR00423">
    <property type="entry name" value="CofH family radical SAM protein"/>
    <property type="match status" value="1"/>
</dbReference>
<evidence type="ECO:0000256" key="1">
    <source>
        <dbReference type="ARBA" id="ARBA00022485"/>
    </source>
</evidence>
<comment type="function">
    <text evidence="6">Radical SAM enzyme that catalyzes the cyclization of dehypoxanthine futalosine (DHFL) into cyclic dehypoxanthine futalosine (CDHFL), a step in the biosynthesis of menaquinone (MK, vitamin K2).</text>
</comment>
<comment type="caution">
    <text evidence="8">The sequence shown here is derived from an EMBL/GenBank/DDBJ whole genome shotgun (WGS) entry which is preliminary data.</text>
</comment>
<evidence type="ECO:0000256" key="3">
    <source>
        <dbReference type="ARBA" id="ARBA00022723"/>
    </source>
</evidence>
<feature type="binding site" evidence="6">
    <location>
        <position position="130"/>
    </location>
    <ligand>
        <name>[4Fe-4S] cluster</name>
        <dbReference type="ChEBI" id="CHEBI:49883"/>
        <note>4Fe-4S-S-AdoMet</note>
    </ligand>
</feature>
<comment type="cofactor">
    <cofactor evidence="6">
        <name>[4Fe-4S] cluster</name>
        <dbReference type="ChEBI" id="CHEBI:49883"/>
    </cofactor>
    <text evidence="6">Binds 1 [4Fe-4S] cluster. The cluster is coordinated with 3 cysteines and an exchangeable S-adenosyl-L-methionine.</text>
</comment>
<name>H3SHE0_9BACL</name>
<feature type="domain" description="Radical SAM core" evidence="7">
    <location>
        <begin position="112"/>
        <end position="352"/>
    </location>
</feature>
<dbReference type="GO" id="GO:0044689">
    <property type="term" value="F:7,8-didemethyl-8-hydroxy-5-deazariboflavin synthase activity"/>
    <property type="evidence" value="ECO:0007669"/>
    <property type="project" value="TreeGrafter"/>
</dbReference>
<comment type="pathway">
    <text evidence="6">Quinol/quinone metabolism; menaquinone biosynthesis.</text>
</comment>
<keyword evidence="5 6" id="KW-0411">Iron-sulfur</keyword>
<dbReference type="GO" id="GO:0016765">
    <property type="term" value="F:transferase activity, transferring alkyl or aryl (other than methyl) groups"/>
    <property type="evidence" value="ECO:0007669"/>
    <property type="project" value="InterPro"/>
</dbReference>